<dbReference type="PANTHER" id="PTHR32009:SF154">
    <property type="entry name" value="TIR DOMAIN-CONTAINING PROTEIN"/>
    <property type="match status" value="1"/>
</dbReference>
<evidence type="ECO:0000256" key="1">
    <source>
        <dbReference type="ARBA" id="ARBA00023027"/>
    </source>
</evidence>
<gene>
    <name evidence="3" type="ORF">DVH24_025901</name>
</gene>
<accession>A0A498KLX6</accession>
<protein>
    <recommendedName>
        <fullName evidence="2">TIR domain-containing protein</fullName>
    </recommendedName>
</protein>
<keyword evidence="1" id="KW-0520">NAD</keyword>
<organism evidence="3 4">
    <name type="scientific">Malus domestica</name>
    <name type="common">Apple</name>
    <name type="synonym">Pyrus malus</name>
    <dbReference type="NCBI Taxonomy" id="3750"/>
    <lineage>
        <taxon>Eukaryota</taxon>
        <taxon>Viridiplantae</taxon>
        <taxon>Streptophyta</taxon>
        <taxon>Embryophyta</taxon>
        <taxon>Tracheophyta</taxon>
        <taxon>Spermatophyta</taxon>
        <taxon>Magnoliopsida</taxon>
        <taxon>eudicotyledons</taxon>
        <taxon>Gunneridae</taxon>
        <taxon>Pentapetalae</taxon>
        <taxon>rosids</taxon>
        <taxon>fabids</taxon>
        <taxon>Rosales</taxon>
        <taxon>Rosaceae</taxon>
        <taxon>Amygdaloideae</taxon>
        <taxon>Maleae</taxon>
        <taxon>Malus</taxon>
    </lineage>
</organism>
<reference evidence="3 4" key="1">
    <citation type="submission" date="2018-10" db="EMBL/GenBank/DDBJ databases">
        <title>A high-quality apple genome assembly.</title>
        <authorList>
            <person name="Hu J."/>
        </authorList>
    </citation>
    <scope>NUCLEOTIDE SEQUENCE [LARGE SCALE GENOMIC DNA]</scope>
    <source>
        <strain evidence="4">cv. HFTH1</strain>
        <tissue evidence="3">Young leaf</tissue>
    </source>
</reference>
<dbReference type="PANTHER" id="PTHR32009">
    <property type="entry name" value="TMV RESISTANCE PROTEIN N-LIKE"/>
    <property type="match status" value="1"/>
</dbReference>
<dbReference type="EMBL" id="RDQH01000328">
    <property type="protein sequence ID" value="RXI06765.1"/>
    <property type="molecule type" value="Genomic_DNA"/>
</dbReference>
<name>A0A498KLX6_MALDO</name>
<dbReference type="FunFam" id="3.40.50.10140:FF:000007">
    <property type="entry name" value="Disease resistance protein (TIR-NBS-LRR class)"/>
    <property type="match status" value="1"/>
</dbReference>
<dbReference type="GO" id="GO:0007165">
    <property type="term" value="P:signal transduction"/>
    <property type="evidence" value="ECO:0007669"/>
    <property type="project" value="InterPro"/>
</dbReference>
<dbReference type="InterPro" id="IPR035897">
    <property type="entry name" value="Toll_tir_struct_dom_sf"/>
</dbReference>
<dbReference type="SUPFAM" id="SSF52200">
    <property type="entry name" value="Toll/Interleukin receptor TIR domain"/>
    <property type="match status" value="1"/>
</dbReference>
<dbReference type="SMART" id="SM00255">
    <property type="entry name" value="TIR"/>
    <property type="match status" value="1"/>
</dbReference>
<dbReference type="Gene3D" id="3.40.50.10140">
    <property type="entry name" value="Toll/interleukin-1 receptor homology (TIR) domain"/>
    <property type="match status" value="1"/>
</dbReference>
<evidence type="ECO:0000313" key="3">
    <source>
        <dbReference type="EMBL" id="RXI06765.1"/>
    </source>
</evidence>
<evidence type="ECO:0000259" key="2">
    <source>
        <dbReference type="PROSITE" id="PS50104"/>
    </source>
</evidence>
<dbReference type="PROSITE" id="PS50104">
    <property type="entry name" value="TIR"/>
    <property type="match status" value="1"/>
</dbReference>
<proteinExistence type="predicted"/>
<dbReference type="InterPro" id="IPR000157">
    <property type="entry name" value="TIR_dom"/>
</dbReference>
<sequence length="171" mass="19289">MAHVRAAQGTSSDSNTRLGYLYDVFLSFRGKDTHRTFTDHLYTALKNVGFFTFRDDDKLKRGEYIKPGLQKAIRQSQPSVVVFSKDYASSRWCLDELVMILKRKRTTSDHVVLPVFHGVEPSHVGKQTRSIGNAFSRHEKTQSPNKVKGWRKALAEVADLAGIVFSNEADG</sequence>
<evidence type="ECO:0000313" key="4">
    <source>
        <dbReference type="Proteomes" id="UP000290289"/>
    </source>
</evidence>
<dbReference type="AlphaFoldDB" id="A0A498KLX6"/>
<dbReference type="Pfam" id="PF01582">
    <property type="entry name" value="TIR"/>
    <property type="match status" value="1"/>
</dbReference>
<dbReference type="Proteomes" id="UP000290289">
    <property type="component" value="Chromosome 2"/>
</dbReference>
<comment type="caution">
    <text evidence="3">The sequence shown here is derived from an EMBL/GenBank/DDBJ whole genome shotgun (WGS) entry which is preliminary data.</text>
</comment>
<feature type="domain" description="TIR" evidence="2">
    <location>
        <begin position="20"/>
        <end position="171"/>
    </location>
</feature>
<keyword evidence="4" id="KW-1185">Reference proteome</keyword>